<organism evidence="2 3">
    <name type="scientific">Natrialba chahannaoensis JCM 10990</name>
    <dbReference type="NCBI Taxonomy" id="1227492"/>
    <lineage>
        <taxon>Archaea</taxon>
        <taxon>Methanobacteriati</taxon>
        <taxon>Methanobacteriota</taxon>
        <taxon>Stenosarchaea group</taxon>
        <taxon>Halobacteria</taxon>
        <taxon>Halobacteriales</taxon>
        <taxon>Natrialbaceae</taxon>
        <taxon>Natrialba</taxon>
    </lineage>
</organism>
<reference evidence="2 3" key="1">
    <citation type="journal article" date="2014" name="PLoS Genet.">
        <title>Phylogenetically driven sequencing of extremely halophilic archaea reveals strategies for static and dynamic osmo-response.</title>
        <authorList>
            <person name="Becker E.A."/>
            <person name="Seitzer P.M."/>
            <person name="Tritt A."/>
            <person name="Larsen D."/>
            <person name="Krusor M."/>
            <person name="Yao A.I."/>
            <person name="Wu D."/>
            <person name="Madern D."/>
            <person name="Eisen J.A."/>
            <person name="Darling A.E."/>
            <person name="Facciotti M.T."/>
        </authorList>
    </citation>
    <scope>NUCLEOTIDE SEQUENCE [LARGE SCALE GENOMIC DNA]</scope>
    <source>
        <strain evidence="2 3">JCM 10990</strain>
    </source>
</reference>
<dbReference type="RefSeq" id="WP_006167152.1">
    <property type="nucleotide sequence ID" value="NZ_AOIN01000049.1"/>
</dbReference>
<comment type="caution">
    <text evidence="2">The sequence shown here is derived from an EMBL/GenBank/DDBJ whole genome shotgun (WGS) entry which is preliminary data.</text>
</comment>
<accession>M0AQU0</accession>
<dbReference type="PATRIC" id="fig|1227492.4.peg.1728"/>
<protein>
    <recommendedName>
        <fullName evidence="1">eCIS core domain-containing protein</fullName>
    </recommendedName>
</protein>
<evidence type="ECO:0000259" key="1">
    <source>
        <dbReference type="Pfam" id="PF13699"/>
    </source>
</evidence>
<keyword evidence="3" id="KW-1185">Reference proteome</keyword>
<evidence type="ECO:0000313" key="3">
    <source>
        <dbReference type="Proteomes" id="UP000011693"/>
    </source>
</evidence>
<dbReference type="Proteomes" id="UP000011693">
    <property type="component" value="Unassembled WGS sequence"/>
</dbReference>
<dbReference type="InterPro" id="IPR025295">
    <property type="entry name" value="eCIS_core_dom"/>
</dbReference>
<dbReference type="Pfam" id="PF13699">
    <property type="entry name" value="eCIS_core"/>
    <property type="match status" value="2"/>
</dbReference>
<gene>
    <name evidence="2" type="ORF">C482_08813</name>
</gene>
<feature type="domain" description="eCIS core" evidence="1">
    <location>
        <begin position="98"/>
        <end position="125"/>
    </location>
</feature>
<dbReference type="STRING" id="1227492.C482_08813"/>
<evidence type="ECO:0000313" key="2">
    <source>
        <dbReference type="EMBL" id="ELZ00692.1"/>
    </source>
</evidence>
<sequence>MSLSFQSASGLPGIQCACSLSHRTPTYWRRNKPGSSNVRIHTGAKAAEAAEAIDAKAFTCGNDIVFNSGEYDTESSEGQHLLAHELAHVKQQNGGANSGEYDTESSEGQHLLAHELAHVKQQNGGASISMMPKEGADLEIDPDPQLEREADEAAQQALSGEEPLVVNRMGTDVHVQRYPGEEAVAKAGDLFETGTEKVDDATSKQYRLSKDQLLDLVESVETPKGLTEWLEYHDIEVASRVQDAASSPVKGMTQGWTVGSSVGAMAGPAGAVAGGLAGVPIGAVLTTKFGQNVADKVQTFLRERLGLNTDQEFNLDDETGAYSEKVDF</sequence>
<dbReference type="AlphaFoldDB" id="M0AQU0"/>
<dbReference type="EMBL" id="AOIN01000049">
    <property type="protein sequence ID" value="ELZ00692.1"/>
    <property type="molecule type" value="Genomic_DNA"/>
</dbReference>
<proteinExistence type="predicted"/>
<name>M0AQU0_9EURY</name>
<feature type="domain" description="eCIS core" evidence="1">
    <location>
        <begin position="36"/>
        <end position="95"/>
    </location>
</feature>